<dbReference type="EMBL" id="MT809205">
    <property type="protein sequence ID" value="QOK36441.1"/>
    <property type="molecule type" value="Genomic_RNA"/>
</dbReference>
<organism evidence="2">
    <name type="scientific">Olive leaf yellowing-associated virus</name>
    <dbReference type="NCBI Taxonomy" id="82791"/>
    <lineage>
        <taxon>Viruses</taxon>
        <taxon>Riboviria</taxon>
        <taxon>Orthornavirae</taxon>
        <taxon>Kitrinoviricota</taxon>
        <taxon>Alsuviricetes</taxon>
        <taxon>Martellivirales</taxon>
        <taxon>Closteroviridae</taxon>
        <taxon>Olivavirus</taxon>
        <taxon>Olivavirus flavioleae</taxon>
    </lineage>
</organism>
<evidence type="ECO:0000256" key="1">
    <source>
        <dbReference type="SAM" id="Phobius"/>
    </source>
</evidence>
<feature type="transmembrane region" description="Helical" evidence="1">
    <location>
        <begin position="54"/>
        <end position="72"/>
    </location>
</feature>
<keyword evidence="1" id="KW-0812">Transmembrane</keyword>
<proteinExistence type="predicted"/>
<protein>
    <submittedName>
        <fullName evidence="2">p10</fullName>
    </submittedName>
</protein>
<feature type="transmembrane region" description="Helical" evidence="1">
    <location>
        <begin position="15"/>
        <end position="42"/>
    </location>
</feature>
<keyword evidence="1" id="KW-0472">Membrane</keyword>
<reference evidence="2" key="1">
    <citation type="journal article" date="2020" name="Plants (Basel)">
        <title>Molecular Characterization of the Complete Coding Sequence of Olive Leaf Yellowing-Associated Virus.</title>
        <authorList>
            <person name="Ruiz-Garcia A.B."/>
            <person name="Candresse T."/>
            <person name="Canales C."/>
            <person name="Moran F."/>
            <person name="Machado de Oliveira C."/>
            <person name="Bertolini E."/>
            <person name="Olmos A."/>
        </authorList>
    </citation>
    <scope>NUCLEOTIDE SEQUENCE</scope>
    <source>
        <strain evidence="2">CS1</strain>
    </source>
</reference>
<sequence length="91" mass="10303">MCLKNRTFTLGSENLFLNILVTAMWALLGFITLLNLIAIYVLNARKVLEKLHCIVQGVLNSIALVLFTIAFIENCIRVNCLHKSDARRNLD</sequence>
<name>A0A7L9K4K3_9CLOS</name>
<accession>A0A7L9K4K3</accession>
<keyword evidence="1" id="KW-1133">Transmembrane helix</keyword>
<evidence type="ECO:0000313" key="2">
    <source>
        <dbReference type="EMBL" id="QOK36441.1"/>
    </source>
</evidence>